<dbReference type="EMBL" id="GBXM01005971">
    <property type="protein sequence ID" value="JAI02607.1"/>
    <property type="molecule type" value="Transcribed_RNA"/>
</dbReference>
<sequence>MNYFIHIFIRLHPLSGRACKCKRHQATPLVFPQICVRLITGEGELFTIFTSTSKGTDVTHKGEKERERCQRKE</sequence>
<evidence type="ECO:0000313" key="2">
    <source>
        <dbReference type="EMBL" id="JAI02607.1"/>
    </source>
</evidence>
<evidence type="ECO:0000256" key="1">
    <source>
        <dbReference type="SAM" id="MobiDB-lite"/>
    </source>
</evidence>
<name>A0A0E9XJI1_ANGAN</name>
<reference evidence="2" key="2">
    <citation type="journal article" date="2015" name="Fish Shellfish Immunol.">
        <title>Early steps in the European eel (Anguilla anguilla)-Vibrio vulnificus interaction in the gills: Role of the RtxA13 toxin.</title>
        <authorList>
            <person name="Callol A."/>
            <person name="Pajuelo D."/>
            <person name="Ebbesson L."/>
            <person name="Teles M."/>
            <person name="MacKenzie S."/>
            <person name="Amaro C."/>
        </authorList>
    </citation>
    <scope>NUCLEOTIDE SEQUENCE</scope>
</reference>
<feature type="compositionally biased region" description="Basic and acidic residues" evidence="1">
    <location>
        <begin position="57"/>
        <end position="73"/>
    </location>
</feature>
<feature type="region of interest" description="Disordered" evidence="1">
    <location>
        <begin position="54"/>
        <end position="73"/>
    </location>
</feature>
<accession>A0A0E9XJI1</accession>
<proteinExistence type="predicted"/>
<reference evidence="2" key="1">
    <citation type="submission" date="2014-11" db="EMBL/GenBank/DDBJ databases">
        <authorList>
            <person name="Amaro Gonzalez C."/>
        </authorList>
    </citation>
    <scope>NUCLEOTIDE SEQUENCE</scope>
</reference>
<organism evidence="2">
    <name type="scientific">Anguilla anguilla</name>
    <name type="common">European freshwater eel</name>
    <name type="synonym">Muraena anguilla</name>
    <dbReference type="NCBI Taxonomy" id="7936"/>
    <lineage>
        <taxon>Eukaryota</taxon>
        <taxon>Metazoa</taxon>
        <taxon>Chordata</taxon>
        <taxon>Craniata</taxon>
        <taxon>Vertebrata</taxon>
        <taxon>Euteleostomi</taxon>
        <taxon>Actinopterygii</taxon>
        <taxon>Neopterygii</taxon>
        <taxon>Teleostei</taxon>
        <taxon>Anguilliformes</taxon>
        <taxon>Anguillidae</taxon>
        <taxon>Anguilla</taxon>
    </lineage>
</organism>
<protein>
    <submittedName>
        <fullName evidence="2">Uncharacterized protein</fullName>
    </submittedName>
</protein>
<dbReference type="AlphaFoldDB" id="A0A0E9XJI1"/>